<dbReference type="OrthoDB" id="9795264at2"/>
<dbReference type="RefSeq" id="WP_089024067.1">
    <property type="nucleotide sequence ID" value="NZ_NIQC01000023.1"/>
</dbReference>
<evidence type="ECO:0000313" key="2">
    <source>
        <dbReference type="Proteomes" id="UP000214588"/>
    </source>
</evidence>
<protein>
    <recommendedName>
        <fullName evidence="3">DUF2922 domain-containing protein</fullName>
    </recommendedName>
</protein>
<reference evidence="1 2" key="1">
    <citation type="submission" date="2017-06" db="EMBL/GenBank/DDBJ databases">
        <title>Draft Genome Sequence of Natranaerobius trueperi halophilic, alkalithermophilic bacteria from soda lakes.</title>
        <authorList>
            <person name="Zhao B."/>
        </authorList>
    </citation>
    <scope>NUCLEOTIDE SEQUENCE [LARGE SCALE GENOMIC DNA]</scope>
    <source>
        <strain evidence="1 2">DSM 18760</strain>
    </source>
</reference>
<evidence type="ECO:0008006" key="3">
    <source>
        <dbReference type="Google" id="ProtNLM"/>
    </source>
</evidence>
<accession>A0A226BWF6</accession>
<evidence type="ECO:0000313" key="1">
    <source>
        <dbReference type="EMBL" id="OWZ83241.1"/>
    </source>
</evidence>
<dbReference type="InterPro" id="IPR021321">
    <property type="entry name" value="DUF2922"/>
</dbReference>
<organism evidence="1 2">
    <name type="scientific">Natranaerobius trueperi</name>
    <dbReference type="NCBI Taxonomy" id="759412"/>
    <lineage>
        <taxon>Bacteria</taxon>
        <taxon>Bacillati</taxon>
        <taxon>Bacillota</taxon>
        <taxon>Clostridia</taxon>
        <taxon>Natranaerobiales</taxon>
        <taxon>Natranaerobiaceae</taxon>
        <taxon>Natranaerobius</taxon>
    </lineage>
</organism>
<dbReference type="Proteomes" id="UP000214588">
    <property type="component" value="Unassembled WGS sequence"/>
</dbReference>
<sequence>MIREYLQMTFRNQDGKNVTISVNDPKEDLTEEDIETVMDEIIDRNIFMSPGGELKSKVAARMISRETSTVVEY</sequence>
<dbReference type="Pfam" id="PF11148">
    <property type="entry name" value="DUF2922"/>
    <property type="match status" value="1"/>
</dbReference>
<dbReference type="AlphaFoldDB" id="A0A226BWF6"/>
<proteinExistence type="predicted"/>
<dbReference type="EMBL" id="NIQC01000023">
    <property type="protein sequence ID" value="OWZ83241.1"/>
    <property type="molecule type" value="Genomic_DNA"/>
</dbReference>
<gene>
    <name evidence="1" type="ORF">CDO51_09690</name>
</gene>
<keyword evidence="2" id="KW-1185">Reference proteome</keyword>
<comment type="caution">
    <text evidence="1">The sequence shown here is derived from an EMBL/GenBank/DDBJ whole genome shotgun (WGS) entry which is preliminary data.</text>
</comment>
<name>A0A226BWF6_9FIRM</name>